<dbReference type="WBParaSite" id="TCONS_00008412.p1">
    <property type="protein sequence ID" value="TCONS_00008412.p1"/>
    <property type="gene ID" value="XLOC_006365"/>
</dbReference>
<reference evidence="2" key="1">
    <citation type="submission" date="2015-08" db="UniProtKB">
        <authorList>
            <consortium name="WormBaseParasite"/>
        </authorList>
    </citation>
    <scope>IDENTIFICATION</scope>
</reference>
<name>A0A0K0DU90_STRER</name>
<evidence type="ECO:0000313" key="1">
    <source>
        <dbReference type="Proteomes" id="UP000035681"/>
    </source>
</evidence>
<sequence>MFVTNNFYIPSLEQSYERNILLRNTLKIPIAFKIRQSCQLSLKVSSTIGIINGKSTQLIKIQYTWGFKNLVNNDVPKHFDIFIRAYDNQKESIIYKWFKNEISEPNHLAHRFVITPKIGYISSIFVLDIPCKASVIEPIIFPSTNKDDDNCSTAIQIDEDTETANKIIEYPKELLYNENNNNLYQYDLYQNERKNFDRFNETSYSIQRNKNNGIINATINYLFGTRNDREDSIYSYMSSNRRHGFIC</sequence>
<keyword evidence="1" id="KW-1185">Reference proteome</keyword>
<dbReference type="AlphaFoldDB" id="A0A0K0DU90"/>
<evidence type="ECO:0000313" key="2">
    <source>
        <dbReference type="WBParaSite" id="SSTP_0000080400.1"/>
    </source>
</evidence>
<dbReference type="InterPro" id="IPR008962">
    <property type="entry name" value="PapD-like_sf"/>
</dbReference>
<protein>
    <submittedName>
        <fullName evidence="2 3">Major sperm protein</fullName>
    </submittedName>
</protein>
<dbReference type="Proteomes" id="UP000035681">
    <property type="component" value="Unplaced"/>
</dbReference>
<dbReference type="WBParaSite" id="SSTP_0000080400.1">
    <property type="protein sequence ID" value="SSTP_0000080400.1"/>
    <property type="gene ID" value="SSTP_0000080400"/>
</dbReference>
<proteinExistence type="predicted"/>
<dbReference type="SUPFAM" id="SSF49354">
    <property type="entry name" value="PapD-like"/>
    <property type="match status" value="1"/>
</dbReference>
<accession>A0A0K0DU90</accession>
<organism evidence="2">
    <name type="scientific">Strongyloides stercoralis</name>
    <name type="common">Threadworm</name>
    <dbReference type="NCBI Taxonomy" id="6248"/>
    <lineage>
        <taxon>Eukaryota</taxon>
        <taxon>Metazoa</taxon>
        <taxon>Ecdysozoa</taxon>
        <taxon>Nematoda</taxon>
        <taxon>Chromadorea</taxon>
        <taxon>Rhabditida</taxon>
        <taxon>Tylenchina</taxon>
        <taxon>Panagrolaimomorpha</taxon>
        <taxon>Strongyloidoidea</taxon>
        <taxon>Strongyloididae</taxon>
        <taxon>Strongyloides</taxon>
    </lineage>
</organism>
<evidence type="ECO:0000313" key="3">
    <source>
        <dbReference type="WBParaSite" id="TCONS_00008412.p1"/>
    </source>
</evidence>